<dbReference type="KEGG" id="caua:113093029"/>
<gene>
    <name evidence="3" type="primary">LOC113093029</name>
</gene>
<name>A0A6P6P1E2_CARAU</name>
<dbReference type="GeneID" id="113093029"/>
<evidence type="ECO:0000313" key="2">
    <source>
        <dbReference type="Proteomes" id="UP000515129"/>
    </source>
</evidence>
<dbReference type="OrthoDB" id="8890632at2759"/>
<proteinExistence type="predicted"/>
<keyword evidence="2" id="KW-1185">Reference proteome</keyword>
<feature type="region of interest" description="Disordered" evidence="1">
    <location>
        <begin position="122"/>
        <end position="151"/>
    </location>
</feature>
<protein>
    <submittedName>
        <fullName evidence="3">Uncharacterized protein LOC113093029</fullName>
    </submittedName>
</protein>
<accession>A0A6P6P1E2</accession>
<dbReference type="RefSeq" id="XP_026114635.1">
    <property type="nucleotide sequence ID" value="XM_026258850.1"/>
</dbReference>
<organism evidence="2 3">
    <name type="scientific">Carassius auratus</name>
    <name type="common">Goldfish</name>
    <dbReference type="NCBI Taxonomy" id="7957"/>
    <lineage>
        <taxon>Eukaryota</taxon>
        <taxon>Metazoa</taxon>
        <taxon>Chordata</taxon>
        <taxon>Craniata</taxon>
        <taxon>Vertebrata</taxon>
        <taxon>Euteleostomi</taxon>
        <taxon>Actinopterygii</taxon>
        <taxon>Neopterygii</taxon>
        <taxon>Teleostei</taxon>
        <taxon>Ostariophysi</taxon>
        <taxon>Cypriniformes</taxon>
        <taxon>Cyprinidae</taxon>
        <taxon>Cyprininae</taxon>
        <taxon>Carassius</taxon>
    </lineage>
</organism>
<evidence type="ECO:0000313" key="3">
    <source>
        <dbReference type="RefSeq" id="XP_026114635.1"/>
    </source>
</evidence>
<evidence type="ECO:0000256" key="1">
    <source>
        <dbReference type="SAM" id="MobiDB-lite"/>
    </source>
</evidence>
<dbReference type="Proteomes" id="UP000515129">
    <property type="component" value="Unplaced"/>
</dbReference>
<dbReference type="Gene3D" id="2.30.30.140">
    <property type="match status" value="1"/>
</dbReference>
<reference evidence="3" key="1">
    <citation type="submission" date="2025-08" db="UniProtKB">
        <authorList>
            <consortium name="RefSeq"/>
        </authorList>
    </citation>
    <scope>IDENTIFICATION</scope>
    <source>
        <strain evidence="3">Wakin</strain>
        <tissue evidence="3">Muscle</tissue>
    </source>
</reference>
<sequence length="273" mass="30921">MEIPKRIRNPIKKRKVSEPVTALQNEEQEGLYVFLTFEDGYTAIICKTCDILTEKESPITSFEGLIPGARVLARWSDNKFYNATVDHIGFCDQKQDPRKGAKDIKRNYASAESFYNQNRVASAPAEHGPSSALTQPPSPGLPPTQHQSVQLPCSVKPFNPQPMTPSEYCNQDQPGFLDLDEHQRQTITHNSTPKETFLGLLYNPSIPHPSAEVTIQDDQLGLEPEEYEDPTVRTQNYSYENEQWEPCETCKLEVQALLKENKMMKDVLSSMSK</sequence>
<dbReference type="AlphaFoldDB" id="A0A6P6P1E2"/>